<dbReference type="EMBL" id="CP054856">
    <property type="protein sequence ID" value="QVM83771.1"/>
    <property type="molecule type" value="Genomic_DNA"/>
</dbReference>
<evidence type="ECO:0000259" key="1">
    <source>
        <dbReference type="Pfam" id="PF13372"/>
    </source>
</evidence>
<protein>
    <submittedName>
        <fullName evidence="2">Alginate export family protein</fullName>
    </submittedName>
</protein>
<name>A0ABX8E6D0_9SPHN</name>
<sequence length="478" mass="50989">MTTILQGAVRARGAGVLRALVLPMLPVLPLLPGVAHAGEGDAPTLQKALGNPEGLTVEGHVRARYEAIDNQFRPGRARSSDALLLRSDLQVTYDAGPVQVGGEITDSRAYGGGEGSSLGTTEVNALAVTQAYLAFDFGTALGEGTSARLQAGRFTMDMGSRRLVARNRFRNTINAFTGFRADWTGKGGESVSAFYTMPVRRLPGDRDGILDNHVHADSQGFDETFWGAFARTPIGLRGAALEGYFYALDEDDTPSRATRNRHLRTAGARLSRKSTAGRLDFDVEGAYQFGNIRNSTAPGALKRDVSAYFAHAEVGYRFAGGWSPRVALELDLVSGDKPGENGGGSYNRFDTLFGARRFEFGPTSLYGALGRANIRSVGALVQASPAKRLSLAAMGRANWADSLEDSFSATGVSDAEGNAGRFAGYQLEARAGYWLVPRVLEIDTGGAVLFRGDFLKNASGANGWGDTLYGYTSATVHF</sequence>
<organism evidence="2 3">
    <name type="scientific">Novosphingobium decolorationis</name>
    <dbReference type="NCBI Taxonomy" id="2698673"/>
    <lineage>
        <taxon>Bacteria</taxon>
        <taxon>Pseudomonadati</taxon>
        <taxon>Pseudomonadota</taxon>
        <taxon>Alphaproteobacteria</taxon>
        <taxon>Sphingomonadales</taxon>
        <taxon>Sphingomonadaceae</taxon>
        <taxon>Novosphingobium</taxon>
    </lineage>
</organism>
<feature type="domain" description="Alginate export" evidence="1">
    <location>
        <begin position="56"/>
        <end position="462"/>
    </location>
</feature>
<dbReference type="RefSeq" id="WP_213503696.1">
    <property type="nucleotide sequence ID" value="NZ_CP054856.1"/>
</dbReference>
<proteinExistence type="predicted"/>
<accession>A0ABX8E6D0</accession>
<reference evidence="2 3" key="1">
    <citation type="journal article" date="2021" name="Int. J. Syst. Evol. Microbiol.">
        <title>Novosphingobium decolorationis sp. nov., an aniline blue-decolourizing bacterium isolated from East Pacific sediment.</title>
        <authorList>
            <person name="Chen X."/>
            <person name="Dong B."/>
            <person name="Chen T."/>
            <person name="Ren N."/>
            <person name="Wang J."/>
            <person name="Xu Y."/>
            <person name="Yang J."/>
            <person name="Zhu S."/>
            <person name="Chen J."/>
        </authorList>
    </citation>
    <scope>NUCLEOTIDE SEQUENCE [LARGE SCALE GENOMIC DNA]</scope>
    <source>
        <strain evidence="2 3">502str22</strain>
    </source>
</reference>
<dbReference type="InterPro" id="IPR025388">
    <property type="entry name" value="Alginate_export_dom"/>
</dbReference>
<dbReference type="Proteomes" id="UP000677126">
    <property type="component" value="Chromosome"/>
</dbReference>
<evidence type="ECO:0000313" key="2">
    <source>
        <dbReference type="EMBL" id="QVM83771.1"/>
    </source>
</evidence>
<dbReference type="Pfam" id="PF13372">
    <property type="entry name" value="Alginate_exp"/>
    <property type="match status" value="1"/>
</dbReference>
<evidence type="ECO:0000313" key="3">
    <source>
        <dbReference type="Proteomes" id="UP000677126"/>
    </source>
</evidence>
<keyword evidence="3" id="KW-1185">Reference proteome</keyword>
<gene>
    <name evidence="2" type="ORF">HT578_08715</name>
</gene>